<protein>
    <submittedName>
        <fullName evidence="1">Uncharacterized protein</fullName>
    </submittedName>
</protein>
<evidence type="ECO:0000313" key="1">
    <source>
        <dbReference type="EMBL" id="PPU98761.1"/>
    </source>
</evidence>
<evidence type="ECO:0000313" key="2">
    <source>
        <dbReference type="Proteomes" id="UP000238261"/>
    </source>
</evidence>
<dbReference type="Proteomes" id="UP000238261">
    <property type="component" value="Unassembled WGS sequence"/>
</dbReference>
<proteinExistence type="predicted"/>
<keyword evidence="2" id="KW-1185">Reference proteome</keyword>
<reference evidence="2" key="1">
    <citation type="submission" date="2016-08" db="EMBL/GenBank/DDBJ databases">
        <authorList>
            <person name="Merda D."/>
            <person name="Briand M."/>
            <person name="Taghouti G."/>
            <person name="Carrere S."/>
            <person name="Gouzy J."/>
            <person name="Portier P."/>
            <person name="Jacques M.-A."/>
            <person name="Fischer-Le Saux M."/>
        </authorList>
    </citation>
    <scope>NUCLEOTIDE SEQUENCE [LARGE SCALE GENOMIC DNA]</scope>
    <source>
        <strain evidence="2">CFBP1156</strain>
    </source>
</reference>
<dbReference type="AlphaFoldDB" id="A0A2S7EZZ5"/>
<organism evidence="1 2">
    <name type="scientific">Xanthomonas hyacinthi</name>
    <dbReference type="NCBI Taxonomy" id="56455"/>
    <lineage>
        <taxon>Bacteria</taxon>
        <taxon>Pseudomonadati</taxon>
        <taxon>Pseudomonadota</taxon>
        <taxon>Gammaproteobacteria</taxon>
        <taxon>Lysobacterales</taxon>
        <taxon>Lysobacteraceae</taxon>
        <taxon>Xanthomonas</taxon>
    </lineage>
</organism>
<accession>A0A2S7EZZ5</accession>
<comment type="caution">
    <text evidence="1">The sequence shown here is derived from an EMBL/GenBank/DDBJ whole genome shotgun (WGS) entry which is preliminary data.</text>
</comment>
<dbReference type="EMBL" id="MDEG01000003">
    <property type="protein sequence ID" value="PPU98761.1"/>
    <property type="molecule type" value="Genomic_DNA"/>
</dbReference>
<name>A0A2S7EZZ5_9XANT</name>
<sequence>MMERIKQSVDRLAGTGFDDIAAVNAQLHAQLGPAQPRDGFDVRVSDSGVLGGILVSDIELRSATDDASHATLLLRFPSPGVPIEEVPWPNAVLYPPRPDAADSAAYWSVDVANDTQVILGLSPDQTRLTQMTIRKN</sequence>
<gene>
    <name evidence="1" type="ORF">XhyaCFBP1156_05065</name>
</gene>